<dbReference type="PANTHER" id="PTHR45642:SF128">
    <property type="entry name" value="OS06G0351500 PROTEIN"/>
    <property type="match status" value="1"/>
</dbReference>
<evidence type="ECO:0000256" key="2">
    <source>
        <dbReference type="SAM" id="MobiDB-lite"/>
    </source>
</evidence>
<dbReference type="STRING" id="39946.B8B1Q3"/>
<dbReference type="Pfam" id="PF00657">
    <property type="entry name" value="Lipase_GDSL"/>
    <property type="match status" value="1"/>
</dbReference>
<dbReference type="AlphaFoldDB" id="B8B1Q3"/>
<dbReference type="InterPro" id="IPR035669">
    <property type="entry name" value="SGNH_plant_lipase-like"/>
</dbReference>
<proteinExistence type="inferred from homology"/>
<dbReference type="GO" id="GO:0016788">
    <property type="term" value="F:hydrolase activity, acting on ester bonds"/>
    <property type="evidence" value="ECO:0007669"/>
    <property type="project" value="InterPro"/>
</dbReference>
<evidence type="ECO:0000313" key="4">
    <source>
        <dbReference type="EMBL" id="EEC80568.1"/>
    </source>
</evidence>
<gene>
    <name evidence="4" type="ORF">OsI_22892</name>
</gene>
<reference evidence="4 5" key="1">
    <citation type="journal article" date="2005" name="PLoS Biol.">
        <title>The genomes of Oryza sativa: a history of duplications.</title>
        <authorList>
            <person name="Yu J."/>
            <person name="Wang J."/>
            <person name="Lin W."/>
            <person name="Li S."/>
            <person name="Li H."/>
            <person name="Zhou J."/>
            <person name="Ni P."/>
            <person name="Dong W."/>
            <person name="Hu S."/>
            <person name="Zeng C."/>
            <person name="Zhang J."/>
            <person name="Zhang Y."/>
            <person name="Li R."/>
            <person name="Xu Z."/>
            <person name="Li S."/>
            <person name="Li X."/>
            <person name="Zheng H."/>
            <person name="Cong L."/>
            <person name="Lin L."/>
            <person name="Yin J."/>
            <person name="Geng J."/>
            <person name="Li G."/>
            <person name="Shi J."/>
            <person name="Liu J."/>
            <person name="Lv H."/>
            <person name="Li J."/>
            <person name="Wang J."/>
            <person name="Deng Y."/>
            <person name="Ran L."/>
            <person name="Shi X."/>
            <person name="Wang X."/>
            <person name="Wu Q."/>
            <person name="Li C."/>
            <person name="Ren X."/>
            <person name="Wang J."/>
            <person name="Wang X."/>
            <person name="Li D."/>
            <person name="Liu D."/>
            <person name="Zhang X."/>
            <person name="Ji Z."/>
            <person name="Zhao W."/>
            <person name="Sun Y."/>
            <person name="Zhang Z."/>
            <person name="Bao J."/>
            <person name="Han Y."/>
            <person name="Dong L."/>
            <person name="Ji J."/>
            <person name="Chen P."/>
            <person name="Wu S."/>
            <person name="Liu J."/>
            <person name="Xiao Y."/>
            <person name="Bu D."/>
            <person name="Tan J."/>
            <person name="Yang L."/>
            <person name="Ye C."/>
            <person name="Zhang J."/>
            <person name="Xu J."/>
            <person name="Zhou Y."/>
            <person name="Yu Y."/>
            <person name="Zhang B."/>
            <person name="Zhuang S."/>
            <person name="Wei H."/>
            <person name="Liu B."/>
            <person name="Lei M."/>
            <person name="Yu H."/>
            <person name="Li Y."/>
            <person name="Xu H."/>
            <person name="Wei S."/>
            <person name="He X."/>
            <person name="Fang L."/>
            <person name="Zhang Z."/>
            <person name="Zhang Y."/>
            <person name="Huang X."/>
            <person name="Su Z."/>
            <person name="Tong W."/>
            <person name="Li J."/>
            <person name="Tong Z."/>
            <person name="Li S."/>
            <person name="Ye J."/>
            <person name="Wang L."/>
            <person name="Fang L."/>
            <person name="Lei T."/>
            <person name="Chen C."/>
            <person name="Chen H."/>
            <person name="Xu Z."/>
            <person name="Li H."/>
            <person name="Huang H."/>
            <person name="Zhang F."/>
            <person name="Xu H."/>
            <person name="Li N."/>
            <person name="Zhao C."/>
            <person name="Li S."/>
            <person name="Dong L."/>
            <person name="Huang Y."/>
            <person name="Li L."/>
            <person name="Xi Y."/>
            <person name="Qi Q."/>
            <person name="Li W."/>
            <person name="Zhang B."/>
            <person name="Hu W."/>
            <person name="Zhang Y."/>
            <person name="Tian X."/>
            <person name="Jiao Y."/>
            <person name="Liang X."/>
            <person name="Jin J."/>
            <person name="Gao L."/>
            <person name="Zheng W."/>
            <person name="Hao B."/>
            <person name="Liu S."/>
            <person name="Wang W."/>
            <person name="Yuan L."/>
            <person name="Cao M."/>
            <person name="McDermott J."/>
            <person name="Samudrala R."/>
            <person name="Wang J."/>
            <person name="Wong G.K."/>
            <person name="Yang H."/>
        </authorList>
    </citation>
    <scope>NUCLEOTIDE SEQUENCE [LARGE SCALE GENOMIC DNA]</scope>
    <source>
        <strain evidence="5">cv. 93-11</strain>
    </source>
</reference>
<sequence length="380" mass="41495">MLVLVMVLELTILIPPASCLASPVRNISAIFIFGDSTVDPGNNNNRLTPSKANFPPYGQDFPGGVATGRFSNGKAMGDMIDPTFPSPGPPDPSTGETEKQWREEGPATSASKLGVKELIPPNLGDGLQLDDLLSGVAFASGGSGYDPLTSKITTAISSSQQLQLFEEYKEKLKSLVGEEDMTQVVAEAVYFTSMGGNDLANNYFLIPFKQHQYDLGSYVDFLVSLAVNFTLQLNQMGAKRIGFFGIPPVGCSPSQIILGGHPSEKCDPERNQASELFNSKMKMEIARLNAELNIYGLKLAYMDFYRYLLELAQKPALYGFKVAAEGCCGSTLLDASIFIAYHTACPNVLDYIYWDGFHPTEKAYSIVVDNMMRVIEEHLM</sequence>
<accession>B8B1Q3</accession>
<evidence type="ECO:0000256" key="1">
    <source>
        <dbReference type="ARBA" id="ARBA00008668"/>
    </source>
</evidence>
<dbReference type="HOGENOM" id="CLU_015101_0_1_1"/>
<dbReference type="InterPro" id="IPR050592">
    <property type="entry name" value="GDSL_lipolytic_enzyme"/>
</dbReference>
<feature type="compositionally biased region" description="Basic and acidic residues" evidence="2">
    <location>
        <begin position="96"/>
        <end position="105"/>
    </location>
</feature>
<feature type="signal peptide" evidence="3">
    <location>
        <begin position="1"/>
        <end position="21"/>
    </location>
</feature>
<feature type="chain" id="PRO_5002868416" evidence="3">
    <location>
        <begin position="22"/>
        <end position="380"/>
    </location>
</feature>
<keyword evidence="3" id="KW-0732">Signal</keyword>
<organism evidence="4 5">
    <name type="scientific">Oryza sativa subsp. indica</name>
    <name type="common">Rice</name>
    <dbReference type="NCBI Taxonomy" id="39946"/>
    <lineage>
        <taxon>Eukaryota</taxon>
        <taxon>Viridiplantae</taxon>
        <taxon>Streptophyta</taxon>
        <taxon>Embryophyta</taxon>
        <taxon>Tracheophyta</taxon>
        <taxon>Spermatophyta</taxon>
        <taxon>Magnoliopsida</taxon>
        <taxon>Liliopsida</taxon>
        <taxon>Poales</taxon>
        <taxon>Poaceae</taxon>
        <taxon>BOP clade</taxon>
        <taxon>Oryzoideae</taxon>
        <taxon>Oryzeae</taxon>
        <taxon>Oryzinae</taxon>
        <taxon>Oryza</taxon>
        <taxon>Oryza sativa</taxon>
    </lineage>
</organism>
<protein>
    <submittedName>
        <fullName evidence="4">Uncharacterized protein</fullName>
    </submittedName>
</protein>
<dbReference type="PANTHER" id="PTHR45642">
    <property type="entry name" value="GDSL ESTERASE/LIPASE EXL3"/>
    <property type="match status" value="1"/>
</dbReference>
<dbReference type="Proteomes" id="UP000007015">
    <property type="component" value="Chromosome 6"/>
</dbReference>
<dbReference type="CDD" id="cd01837">
    <property type="entry name" value="SGNH_plant_lipase_like"/>
    <property type="match status" value="1"/>
</dbReference>
<dbReference type="SUPFAM" id="SSF52266">
    <property type="entry name" value="SGNH hydrolase"/>
    <property type="match status" value="1"/>
</dbReference>
<keyword evidence="5" id="KW-1185">Reference proteome</keyword>
<dbReference type="InterPro" id="IPR036514">
    <property type="entry name" value="SGNH_hydro_sf"/>
</dbReference>
<name>B8B1Q3_ORYSI</name>
<evidence type="ECO:0000256" key="3">
    <source>
        <dbReference type="SAM" id="SignalP"/>
    </source>
</evidence>
<feature type="region of interest" description="Disordered" evidence="2">
    <location>
        <begin position="77"/>
        <end position="114"/>
    </location>
</feature>
<dbReference type="InterPro" id="IPR001087">
    <property type="entry name" value="GDSL"/>
</dbReference>
<dbReference type="Gramene" id="BGIOSGA022879-TA">
    <property type="protein sequence ID" value="BGIOSGA022879-PA"/>
    <property type="gene ID" value="BGIOSGA022879"/>
</dbReference>
<evidence type="ECO:0000313" key="5">
    <source>
        <dbReference type="Proteomes" id="UP000007015"/>
    </source>
</evidence>
<dbReference type="OMA" id="FIAYHTA"/>
<dbReference type="EMBL" id="CM000131">
    <property type="protein sequence ID" value="EEC80568.1"/>
    <property type="molecule type" value="Genomic_DNA"/>
</dbReference>
<dbReference type="Gene3D" id="3.40.50.1110">
    <property type="entry name" value="SGNH hydrolase"/>
    <property type="match status" value="1"/>
</dbReference>
<comment type="similarity">
    <text evidence="1">Belongs to the 'GDSL' lipolytic enzyme family.</text>
</comment>